<feature type="compositionally biased region" description="Basic and acidic residues" evidence="1">
    <location>
        <begin position="79"/>
        <end position="92"/>
    </location>
</feature>
<comment type="caution">
    <text evidence="2">The sequence shown here is derived from an EMBL/GenBank/DDBJ whole genome shotgun (WGS) entry which is preliminary data.</text>
</comment>
<proteinExistence type="predicted"/>
<dbReference type="EMBL" id="NIOF01000002">
    <property type="protein sequence ID" value="OWQ92043.1"/>
    <property type="molecule type" value="Genomic_DNA"/>
</dbReference>
<sequence length="118" mass="12497">MISPWLIIGAAALAGGAYWQGRQDGRDSQLAEAARDTVVAAIASEAAASAAAEAISKITVTHRTIRQELQRDIVEKPVYRDPDCRTGSDSLRRFNSAIPGSAQPGADRRELPASDAGH</sequence>
<evidence type="ECO:0000313" key="2">
    <source>
        <dbReference type="EMBL" id="OWQ92043.1"/>
    </source>
</evidence>
<name>A0A246JHQ2_9BURK</name>
<reference evidence="2 3" key="1">
    <citation type="journal article" date="2008" name="Int. J. Syst. Evol. Microbiol.">
        <title>Description of Roseateles aquatilis sp. nov. and Roseateles terrae sp. nov., in the class Betaproteobacteria, and emended description of the genus Roseateles.</title>
        <authorList>
            <person name="Gomila M."/>
            <person name="Bowien B."/>
            <person name="Falsen E."/>
            <person name="Moore E.R."/>
            <person name="Lalucat J."/>
        </authorList>
    </citation>
    <scope>NUCLEOTIDE SEQUENCE [LARGE SCALE GENOMIC DNA]</scope>
    <source>
        <strain evidence="2 3">CCUG 48205</strain>
    </source>
</reference>
<dbReference type="RefSeq" id="WP_088383893.1">
    <property type="nucleotide sequence ID" value="NZ_NIOF01000002.1"/>
</dbReference>
<evidence type="ECO:0000313" key="3">
    <source>
        <dbReference type="Proteomes" id="UP000197468"/>
    </source>
</evidence>
<feature type="compositionally biased region" description="Basic and acidic residues" evidence="1">
    <location>
        <begin position="106"/>
        <end position="118"/>
    </location>
</feature>
<accession>A0A246JHQ2</accession>
<keyword evidence="3" id="KW-1185">Reference proteome</keyword>
<dbReference type="AlphaFoldDB" id="A0A246JHQ2"/>
<organism evidence="2 3">
    <name type="scientific">Roseateles aquatilis</name>
    <dbReference type="NCBI Taxonomy" id="431061"/>
    <lineage>
        <taxon>Bacteria</taxon>
        <taxon>Pseudomonadati</taxon>
        <taxon>Pseudomonadota</taxon>
        <taxon>Betaproteobacteria</taxon>
        <taxon>Burkholderiales</taxon>
        <taxon>Sphaerotilaceae</taxon>
        <taxon>Roseateles</taxon>
    </lineage>
</organism>
<dbReference type="Proteomes" id="UP000197468">
    <property type="component" value="Unassembled WGS sequence"/>
</dbReference>
<gene>
    <name evidence="2" type="ORF">CDN99_06705</name>
</gene>
<dbReference type="OrthoDB" id="9554044at2"/>
<feature type="region of interest" description="Disordered" evidence="1">
    <location>
        <begin position="79"/>
        <end position="118"/>
    </location>
</feature>
<protein>
    <submittedName>
        <fullName evidence="2">Uncharacterized protein</fullName>
    </submittedName>
</protein>
<evidence type="ECO:0000256" key="1">
    <source>
        <dbReference type="SAM" id="MobiDB-lite"/>
    </source>
</evidence>